<organism evidence="1 2">
    <name type="scientific">Niastella yeongjuensis</name>
    <dbReference type="NCBI Taxonomy" id="354355"/>
    <lineage>
        <taxon>Bacteria</taxon>
        <taxon>Pseudomonadati</taxon>
        <taxon>Bacteroidota</taxon>
        <taxon>Chitinophagia</taxon>
        <taxon>Chitinophagales</taxon>
        <taxon>Chitinophagaceae</taxon>
        <taxon>Niastella</taxon>
    </lineage>
</organism>
<dbReference type="EMBL" id="LVXG01000013">
    <property type="protein sequence ID" value="OQP49753.1"/>
    <property type="molecule type" value="Genomic_DNA"/>
</dbReference>
<protein>
    <recommendedName>
        <fullName evidence="3">OmpA-like domain-containing protein</fullName>
    </recommendedName>
</protein>
<dbReference type="STRING" id="354355.SAMN05660816_05818"/>
<reference evidence="2" key="1">
    <citation type="submission" date="2016-04" db="EMBL/GenBank/DDBJ databases">
        <authorList>
            <person name="Chen L."/>
            <person name="Zhuang W."/>
            <person name="Wang G."/>
        </authorList>
    </citation>
    <scope>NUCLEOTIDE SEQUENCE [LARGE SCALE GENOMIC DNA]</scope>
    <source>
        <strain evidence="2">17621</strain>
    </source>
</reference>
<dbReference type="RefSeq" id="WP_081200067.1">
    <property type="nucleotide sequence ID" value="NZ_FOCZ01000015.1"/>
</dbReference>
<sequence>MTRTLIFAGLAAVSLLIPSCFPILGHASSGKSLVLTTAEELKMVNKETNNAIILTARKVKDEDVDPDTGKEIIDNLKEITKHTDSLLTICAHLDSVGRRVEILRFMELAGASIQNEKKTLNYLNDLYNISTHYQFETDTYFSAGLYGILPNKGDEAEKSVGLIVQDIIKFLNDHPRQRFVAVIVSYGFTDETLVKTEAILKAISRACGALPTRENLNMKLSEFRAKSIVNLVVEQIKSNEEFIPNTELVSYDIKWMGKGEELPYPDKIKDYKPEDKRRRLVNLNWQLLPVSLYGR</sequence>
<proteinExistence type="predicted"/>
<comment type="caution">
    <text evidence="1">The sequence shown here is derived from an EMBL/GenBank/DDBJ whole genome shotgun (WGS) entry which is preliminary data.</text>
</comment>
<name>A0A1V9EUB0_9BACT</name>
<accession>A0A1V9EUB0</accession>
<evidence type="ECO:0000313" key="1">
    <source>
        <dbReference type="EMBL" id="OQP49753.1"/>
    </source>
</evidence>
<dbReference type="Gene3D" id="3.30.1330.60">
    <property type="entry name" value="OmpA-like domain"/>
    <property type="match status" value="1"/>
</dbReference>
<gene>
    <name evidence="1" type="ORF">A4H97_28085</name>
</gene>
<dbReference type="AlphaFoldDB" id="A0A1V9EUB0"/>
<evidence type="ECO:0008006" key="3">
    <source>
        <dbReference type="Google" id="ProtNLM"/>
    </source>
</evidence>
<dbReference type="OrthoDB" id="642521at2"/>
<dbReference type="InterPro" id="IPR036737">
    <property type="entry name" value="OmpA-like_sf"/>
</dbReference>
<keyword evidence="2" id="KW-1185">Reference proteome</keyword>
<dbReference type="Proteomes" id="UP000192610">
    <property type="component" value="Unassembled WGS sequence"/>
</dbReference>
<evidence type="ECO:0000313" key="2">
    <source>
        <dbReference type="Proteomes" id="UP000192610"/>
    </source>
</evidence>